<gene>
    <name evidence="2" type="ORF">BRAA03T10122Z</name>
</gene>
<feature type="chain" id="PRO_5017951061" evidence="1">
    <location>
        <begin position="21"/>
        <end position="78"/>
    </location>
</feature>
<accession>A0A3P5ZTN8</accession>
<dbReference type="AlphaFoldDB" id="A0A3P5ZTN8"/>
<evidence type="ECO:0000313" key="2">
    <source>
        <dbReference type="EMBL" id="VDC78904.1"/>
    </source>
</evidence>
<dbReference type="EMBL" id="LR031572">
    <property type="protein sequence ID" value="VDC78904.1"/>
    <property type="molecule type" value="Genomic_DNA"/>
</dbReference>
<proteinExistence type="predicted"/>
<organism evidence="2">
    <name type="scientific">Brassica campestris</name>
    <name type="common">Field mustard</name>
    <dbReference type="NCBI Taxonomy" id="3711"/>
    <lineage>
        <taxon>Eukaryota</taxon>
        <taxon>Viridiplantae</taxon>
        <taxon>Streptophyta</taxon>
        <taxon>Embryophyta</taxon>
        <taxon>Tracheophyta</taxon>
        <taxon>Spermatophyta</taxon>
        <taxon>Magnoliopsida</taxon>
        <taxon>eudicotyledons</taxon>
        <taxon>Gunneridae</taxon>
        <taxon>Pentapetalae</taxon>
        <taxon>rosids</taxon>
        <taxon>malvids</taxon>
        <taxon>Brassicales</taxon>
        <taxon>Brassicaceae</taxon>
        <taxon>Brassiceae</taxon>
        <taxon>Brassica</taxon>
    </lineage>
</organism>
<name>A0A3P5ZTN8_BRACM</name>
<protein>
    <submittedName>
        <fullName evidence="2">Uncharacterized protein</fullName>
    </submittedName>
</protein>
<feature type="signal peptide" evidence="1">
    <location>
        <begin position="1"/>
        <end position="20"/>
    </location>
</feature>
<keyword evidence="1" id="KW-0732">Signal</keyword>
<reference evidence="2" key="1">
    <citation type="submission" date="2018-11" db="EMBL/GenBank/DDBJ databases">
        <authorList>
            <consortium name="Genoscope - CEA"/>
            <person name="William W."/>
        </authorList>
    </citation>
    <scope>NUCLEOTIDE SEQUENCE</scope>
</reference>
<evidence type="ECO:0000256" key="1">
    <source>
        <dbReference type="SAM" id="SignalP"/>
    </source>
</evidence>
<sequence>MAQKMCLVMMMVLVLVTVECDLKASNIPFSPSPASLLEYVDEVILPQEGDTTICFRNCTLKCGANMDCMHNCLKNCSY</sequence>